<dbReference type="Gene3D" id="1.20.1280.20">
    <property type="entry name" value="HscB, C-terminal domain"/>
    <property type="match status" value="1"/>
</dbReference>
<dbReference type="NCBIfam" id="TIGR00714">
    <property type="entry name" value="hscB"/>
    <property type="match status" value="1"/>
</dbReference>
<proteinExistence type="inferred from homology"/>
<comment type="subunit">
    <text evidence="4">Interacts with HscA and stimulates its ATPase activity.</text>
</comment>
<dbReference type="InterPro" id="IPR004640">
    <property type="entry name" value="HscB"/>
</dbReference>
<dbReference type="InterPro" id="IPR036386">
    <property type="entry name" value="HscB_C_sf"/>
</dbReference>
<dbReference type="NCBIfam" id="NF003449">
    <property type="entry name" value="PRK05014.1"/>
    <property type="match status" value="1"/>
</dbReference>
<dbReference type="Proteomes" id="UP001500359">
    <property type="component" value="Unassembled WGS sequence"/>
</dbReference>
<protein>
    <recommendedName>
        <fullName evidence="4">Co-chaperone protein HscB homolog</fullName>
    </recommendedName>
</protein>
<dbReference type="SMART" id="SM00271">
    <property type="entry name" value="DnaJ"/>
    <property type="match status" value="1"/>
</dbReference>
<dbReference type="Pfam" id="PF07743">
    <property type="entry name" value="HSCB_C"/>
    <property type="match status" value="1"/>
</dbReference>
<feature type="domain" description="J" evidence="5">
    <location>
        <begin position="2"/>
        <end position="74"/>
    </location>
</feature>
<evidence type="ECO:0000256" key="4">
    <source>
        <dbReference type="HAMAP-Rule" id="MF_00682"/>
    </source>
</evidence>
<keyword evidence="2 4" id="KW-0143">Chaperone</keyword>
<dbReference type="PANTHER" id="PTHR14021:SF15">
    <property type="entry name" value="IRON-SULFUR CLUSTER CO-CHAPERONE PROTEIN HSCB"/>
    <property type="match status" value="1"/>
</dbReference>
<dbReference type="SUPFAM" id="SSF47144">
    <property type="entry name" value="HSC20 (HSCB), C-terminal oligomerisation domain"/>
    <property type="match status" value="1"/>
</dbReference>
<dbReference type="Gene3D" id="1.10.287.110">
    <property type="entry name" value="DnaJ domain"/>
    <property type="match status" value="1"/>
</dbReference>
<name>A0ABP3WVS1_9ALTE</name>
<dbReference type="InterPro" id="IPR009073">
    <property type="entry name" value="HscB_oligo_C"/>
</dbReference>
<dbReference type="HAMAP" id="MF_00682">
    <property type="entry name" value="HscB"/>
    <property type="match status" value="1"/>
</dbReference>
<comment type="similarity">
    <text evidence="1 4">Belongs to the HscB family.</text>
</comment>
<comment type="caution">
    <text evidence="6">The sequence shown here is derived from an EMBL/GenBank/DDBJ whole genome shotgun (WGS) entry which is preliminary data.</text>
</comment>
<gene>
    <name evidence="4 6" type="primary">hscB</name>
    <name evidence="6" type="ORF">GCM10009114_21280</name>
</gene>
<dbReference type="EMBL" id="BAAAFD010000005">
    <property type="protein sequence ID" value="GAA0857048.1"/>
    <property type="molecule type" value="Genomic_DNA"/>
</dbReference>
<evidence type="ECO:0000256" key="2">
    <source>
        <dbReference type="ARBA" id="ARBA00023186"/>
    </source>
</evidence>
<dbReference type="SUPFAM" id="SSF46565">
    <property type="entry name" value="Chaperone J-domain"/>
    <property type="match status" value="1"/>
</dbReference>
<dbReference type="CDD" id="cd06257">
    <property type="entry name" value="DnaJ"/>
    <property type="match status" value="1"/>
</dbReference>
<sequence>MNFFALFGLEASYDIDTTKLAATYKSLAQVTHPDKFSQSGGAEKLMAVQKNAQVNDGYQVLKNPLSRAEHLLSLRGIDMQHETKTLQDPSFLMQQMEWRESLEETSNAADPEAALAALDAELAIQTKLQYSQLADILKADTEQANLDAANRIRKLKFMEKLHREIELKEDALLDD</sequence>
<dbReference type="InterPro" id="IPR036869">
    <property type="entry name" value="J_dom_sf"/>
</dbReference>
<reference evidence="7" key="1">
    <citation type="journal article" date="2019" name="Int. J. Syst. Evol. Microbiol.">
        <title>The Global Catalogue of Microorganisms (GCM) 10K type strain sequencing project: providing services to taxonomists for standard genome sequencing and annotation.</title>
        <authorList>
            <consortium name="The Broad Institute Genomics Platform"/>
            <consortium name="The Broad Institute Genome Sequencing Center for Infectious Disease"/>
            <person name="Wu L."/>
            <person name="Ma J."/>
        </authorList>
    </citation>
    <scope>NUCLEOTIDE SEQUENCE [LARGE SCALE GENOMIC DNA]</scope>
    <source>
        <strain evidence="7">JCM 15896</strain>
    </source>
</reference>
<organism evidence="6 7">
    <name type="scientific">Aliiglaciecola litoralis</name>
    <dbReference type="NCBI Taxonomy" id="582857"/>
    <lineage>
        <taxon>Bacteria</taxon>
        <taxon>Pseudomonadati</taxon>
        <taxon>Pseudomonadota</taxon>
        <taxon>Gammaproteobacteria</taxon>
        <taxon>Alteromonadales</taxon>
        <taxon>Alteromonadaceae</taxon>
        <taxon>Aliiglaciecola</taxon>
    </lineage>
</organism>
<evidence type="ECO:0000256" key="1">
    <source>
        <dbReference type="ARBA" id="ARBA00010476"/>
    </source>
</evidence>
<evidence type="ECO:0000313" key="7">
    <source>
        <dbReference type="Proteomes" id="UP001500359"/>
    </source>
</evidence>
<dbReference type="RefSeq" id="WP_343859724.1">
    <property type="nucleotide sequence ID" value="NZ_BAAAFD010000005.1"/>
</dbReference>
<evidence type="ECO:0000259" key="5">
    <source>
        <dbReference type="PROSITE" id="PS50076"/>
    </source>
</evidence>
<dbReference type="PANTHER" id="PTHR14021">
    <property type="entry name" value="IRON-SULFUR CLUSTER CO-CHAPERONE PROTEIN HSCB"/>
    <property type="match status" value="1"/>
</dbReference>
<dbReference type="InterPro" id="IPR001623">
    <property type="entry name" value="DnaJ_domain"/>
</dbReference>
<evidence type="ECO:0000313" key="6">
    <source>
        <dbReference type="EMBL" id="GAA0857048.1"/>
    </source>
</evidence>
<evidence type="ECO:0000256" key="3">
    <source>
        <dbReference type="ARBA" id="ARBA00025596"/>
    </source>
</evidence>
<dbReference type="PROSITE" id="PS50076">
    <property type="entry name" value="DNAJ_2"/>
    <property type="match status" value="1"/>
</dbReference>
<accession>A0ABP3WVS1</accession>
<comment type="function">
    <text evidence="3 4">Co-chaperone involved in the maturation of iron-sulfur cluster-containing proteins. Seems to help targeting proteins to be folded toward HscA.</text>
</comment>
<keyword evidence="7" id="KW-1185">Reference proteome</keyword>